<dbReference type="GeneID" id="19336443"/>
<reference evidence="1 2" key="1">
    <citation type="journal article" date="2012" name="PLoS Pathog.">
        <title>Diverse lifestyles and strategies of plant pathogenesis encoded in the genomes of eighteen Dothideomycetes fungi.</title>
        <authorList>
            <person name="Ohm R.A."/>
            <person name="Feau N."/>
            <person name="Henrissat B."/>
            <person name="Schoch C.L."/>
            <person name="Horwitz B.A."/>
            <person name="Barry K.W."/>
            <person name="Condon B.J."/>
            <person name="Copeland A.C."/>
            <person name="Dhillon B."/>
            <person name="Glaser F."/>
            <person name="Hesse C.N."/>
            <person name="Kosti I."/>
            <person name="LaButti K."/>
            <person name="Lindquist E.A."/>
            <person name="Lucas S."/>
            <person name="Salamov A.A."/>
            <person name="Bradshaw R.E."/>
            <person name="Ciuffetti L."/>
            <person name="Hamelin R.C."/>
            <person name="Kema G.H.J."/>
            <person name="Lawrence C."/>
            <person name="Scott J.A."/>
            <person name="Spatafora J.W."/>
            <person name="Turgeon B.G."/>
            <person name="de Wit P.J.G.M."/>
            <person name="Zhong S."/>
            <person name="Goodwin S.B."/>
            <person name="Grigoriev I.V."/>
        </authorList>
    </citation>
    <scope>NUCLEOTIDE SEQUENCE [LARGE SCALE GENOMIC DNA]</scope>
    <source>
        <strain evidence="1 2">CIRAD86</strain>
    </source>
</reference>
<gene>
    <name evidence="1" type="ORF">MYCFIDRAFT_205900</name>
</gene>
<evidence type="ECO:0000313" key="2">
    <source>
        <dbReference type="Proteomes" id="UP000016932"/>
    </source>
</evidence>
<keyword evidence="2" id="KW-1185">Reference proteome</keyword>
<organism evidence="1 2">
    <name type="scientific">Pseudocercospora fijiensis (strain CIRAD86)</name>
    <name type="common">Black leaf streak disease fungus</name>
    <name type="synonym">Mycosphaerella fijiensis</name>
    <dbReference type="NCBI Taxonomy" id="383855"/>
    <lineage>
        <taxon>Eukaryota</taxon>
        <taxon>Fungi</taxon>
        <taxon>Dikarya</taxon>
        <taxon>Ascomycota</taxon>
        <taxon>Pezizomycotina</taxon>
        <taxon>Dothideomycetes</taxon>
        <taxon>Dothideomycetidae</taxon>
        <taxon>Mycosphaerellales</taxon>
        <taxon>Mycosphaerellaceae</taxon>
        <taxon>Pseudocercospora</taxon>
    </lineage>
</organism>
<evidence type="ECO:0000313" key="1">
    <source>
        <dbReference type="EMBL" id="EME88091.1"/>
    </source>
</evidence>
<dbReference type="Proteomes" id="UP000016932">
    <property type="component" value="Unassembled WGS sequence"/>
</dbReference>
<dbReference type="EMBL" id="KB446555">
    <property type="protein sequence ID" value="EME88091.1"/>
    <property type="molecule type" value="Genomic_DNA"/>
</dbReference>
<name>N1Q8F8_PSEFD</name>
<protein>
    <submittedName>
        <fullName evidence="1">Uncharacterized protein</fullName>
    </submittedName>
</protein>
<dbReference type="AlphaFoldDB" id="N1Q8F8"/>
<dbReference type="HOGENOM" id="CLU_1949753_0_0_1"/>
<dbReference type="KEGG" id="pfj:MYCFIDRAFT_205900"/>
<sequence>MELDSFDVRTDGVGNGSAQELMRPSRRFAVSEREIGGRGQVEVRGGEIGDATLEEVIVDYVLWYGRAVLCQARGPRAVEVRVRVHGSCKKNLKHAHPNTEHQLRLGNATLRTTFALPFYPTVPYRAIDE</sequence>
<accession>N1Q8F8</accession>
<proteinExistence type="predicted"/>
<dbReference type="RefSeq" id="XP_007921272.1">
    <property type="nucleotide sequence ID" value="XM_007923081.1"/>
</dbReference>
<dbReference type="VEuPathDB" id="FungiDB:MYCFIDRAFT_205900"/>
<dbReference type="OrthoDB" id="10507874at2759"/>